<gene>
    <name evidence="9" type="ORF">MATL_G00082010</name>
</gene>
<dbReference type="CDD" id="cd00063">
    <property type="entry name" value="FN3"/>
    <property type="match status" value="2"/>
</dbReference>
<protein>
    <recommendedName>
        <fullName evidence="11">Immunoglobulin superfamily member 9</fullName>
    </recommendedName>
</protein>
<feature type="region of interest" description="Disordered" evidence="5">
    <location>
        <begin position="758"/>
        <end position="782"/>
    </location>
</feature>
<evidence type="ECO:0000259" key="7">
    <source>
        <dbReference type="PROSITE" id="PS50835"/>
    </source>
</evidence>
<dbReference type="PROSITE" id="PS50835">
    <property type="entry name" value="IG_LIKE"/>
    <property type="match status" value="5"/>
</dbReference>
<feature type="region of interest" description="Disordered" evidence="5">
    <location>
        <begin position="1014"/>
        <end position="1045"/>
    </location>
</feature>
<feature type="compositionally biased region" description="Polar residues" evidence="5">
    <location>
        <begin position="1565"/>
        <end position="1578"/>
    </location>
</feature>
<name>A0A9D3Q7A6_MEGAT</name>
<feature type="region of interest" description="Disordered" evidence="5">
    <location>
        <begin position="1213"/>
        <end position="1256"/>
    </location>
</feature>
<dbReference type="SUPFAM" id="SSF48726">
    <property type="entry name" value="Immunoglobulin"/>
    <property type="match status" value="5"/>
</dbReference>
<dbReference type="CDD" id="cd00096">
    <property type="entry name" value="Ig"/>
    <property type="match status" value="1"/>
</dbReference>
<feature type="domain" description="Fibronectin type-III" evidence="8">
    <location>
        <begin position="507"/>
        <end position="602"/>
    </location>
</feature>
<keyword evidence="10" id="KW-1185">Reference proteome</keyword>
<dbReference type="SMART" id="SM00409">
    <property type="entry name" value="IG"/>
    <property type="match status" value="5"/>
</dbReference>
<dbReference type="Gene3D" id="2.60.40.10">
    <property type="entry name" value="Immunoglobulins"/>
    <property type="match status" value="7"/>
</dbReference>
<accession>A0A9D3Q7A6</accession>
<dbReference type="OrthoDB" id="6234674at2759"/>
<dbReference type="FunFam" id="2.60.40.10:FF:000323">
    <property type="entry name" value="Immunoglobulin superfamily member 9B"/>
    <property type="match status" value="1"/>
</dbReference>
<dbReference type="SMART" id="SM00406">
    <property type="entry name" value="IGv"/>
    <property type="match status" value="2"/>
</dbReference>
<dbReference type="InterPro" id="IPR013783">
    <property type="entry name" value="Ig-like_fold"/>
</dbReference>
<evidence type="ECO:0000256" key="2">
    <source>
        <dbReference type="ARBA" id="ARBA00023157"/>
    </source>
</evidence>
<feature type="coiled-coil region" evidence="4">
    <location>
        <begin position="985"/>
        <end position="1012"/>
    </location>
</feature>
<dbReference type="GO" id="GO:0098609">
    <property type="term" value="P:cell-cell adhesion"/>
    <property type="evidence" value="ECO:0007669"/>
    <property type="project" value="TreeGrafter"/>
</dbReference>
<keyword evidence="6" id="KW-0732">Signal</keyword>
<feature type="region of interest" description="Disordered" evidence="5">
    <location>
        <begin position="815"/>
        <end position="836"/>
    </location>
</feature>
<feature type="compositionally biased region" description="Polar residues" evidence="5">
    <location>
        <begin position="1403"/>
        <end position="1423"/>
    </location>
</feature>
<evidence type="ECO:0008006" key="11">
    <source>
        <dbReference type="Google" id="ProtNLM"/>
    </source>
</evidence>
<feature type="region of interest" description="Disordered" evidence="5">
    <location>
        <begin position="1738"/>
        <end position="1761"/>
    </location>
</feature>
<dbReference type="EMBL" id="JAFDVH010000006">
    <property type="protein sequence ID" value="KAG7476355.1"/>
    <property type="molecule type" value="Genomic_DNA"/>
</dbReference>
<evidence type="ECO:0000259" key="8">
    <source>
        <dbReference type="PROSITE" id="PS50853"/>
    </source>
</evidence>
<evidence type="ECO:0000256" key="6">
    <source>
        <dbReference type="SAM" id="SignalP"/>
    </source>
</evidence>
<evidence type="ECO:0000313" key="10">
    <source>
        <dbReference type="Proteomes" id="UP001046870"/>
    </source>
</evidence>
<feature type="domain" description="Ig-like" evidence="7">
    <location>
        <begin position="141"/>
        <end position="222"/>
    </location>
</feature>
<feature type="domain" description="Fibronectin type-III" evidence="8">
    <location>
        <begin position="614"/>
        <end position="708"/>
    </location>
</feature>
<feature type="domain" description="Ig-like" evidence="7">
    <location>
        <begin position="227"/>
        <end position="318"/>
    </location>
</feature>
<feature type="signal peptide" evidence="6">
    <location>
        <begin position="1"/>
        <end position="25"/>
    </location>
</feature>
<dbReference type="InterPro" id="IPR007110">
    <property type="entry name" value="Ig-like_dom"/>
</dbReference>
<evidence type="ECO:0000256" key="1">
    <source>
        <dbReference type="ARBA" id="ARBA00022737"/>
    </source>
</evidence>
<feature type="domain" description="Ig-like" evidence="7">
    <location>
        <begin position="322"/>
        <end position="413"/>
    </location>
</feature>
<feature type="compositionally biased region" description="Low complexity" evidence="5">
    <location>
        <begin position="1675"/>
        <end position="1692"/>
    </location>
</feature>
<dbReference type="SMART" id="SM00060">
    <property type="entry name" value="FN3"/>
    <property type="match status" value="2"/>
</dbReference>
<sequence>MGTARLGLLGVCVAAVFSLLRPAHGAESLVRARLGGAAVLGCSLSLSPSDSMAPPLFPQHVVEWVRLDFDVPVLIKFGVYAPRVHPSYEGRVSLTQDAALVVEGVRLEDEGWFECRVLHLNRTLGESRNGTWTYLSVSAPPVFTKTPPSILEALQGDSLALTCSAHGNPPPTVTWRKDGTAVQQQVLNGTLTLMSVTRETAGRYKCHVSNSEGNLTHVTQLRVRGPPSILIPPKNTSLNMSQNALLRCQAEAYPPNMTYVWMKQGKNVYHTDSLKSRVKILVDGTLLIPTLVPEDSGNYTCMPSNGLLTPPTASAYLTVKHPAQVVRMPPVTYLPAGMGGVITCPVRAEPPLLSISWTKDGRALDLDKFPGWMLTSEGSVFIAAANEDAEGVYTCTAYNSYGTMGPSQPTQVLLQNPPSFSMAPRKEYRQEAGAELIIPCSSQDNPSTNITWSKVGLAPRSPYIVWANGSLVLQPLSKDHQGAWECRATNRVASVSAGTQVSVLGTTPHAVSSVTVIPGTDQANVSWVPGFDGGHAQRFTIWLKQTSSQKQEWMSVAVPPSSSHLLVTGLLPGTGYQFSVLPQNQVGTGPFSEVVTIRTLDPPPAVTEAPKLAPPTSLSANHSVIGIVLQWELPLPQAPPITGFILQSRREGEEEWYILDGEIRANESEILLQGLLKDSTYELRLLSHRDGLLSEPSQSVNISTTGMEVFLTRPRLLESAPESRSAGILGGVGFLCAAVVLLLGVACFVSQRRSRRRRKRRNDIPDVPQKCSPAQAGSKADSPDSVLKMKACLLHSIFPKSWSFQSDLSSVGQASCGESQEQHTQLLPSTSRHPQHRLESISRGPDGRFVVQPYEECSAPADLKHYPQCTEGGSSRTSCTDSMETDSLYSETEEKKDLALVLAVDLPSLSKGPYSDADFCSERSDSMRDCHRQAADHLGGTFPRWGGTEGRSAYLPLEKVTLKSDGSALVSQMEHERETGHLSKCLKLAREREALERELEKYEARLSTKAWQRERAGKAGTEGEQAVEVGGKEPGWDITPQQKDPQVRARASLLPDHKRDCDLGDGMGPVVSPSSCTLRAGGPISTVASLVPVPSLSEKASVTQQQPWLQAPREEHSWVGVCSLSDVPQYASKPPQHCLLEEEKGKDEDWDEEHWENSAGSTWPYRKARGRCEGKIKETESVEVPPGGKSIPQFPDIEKEPAQARFWNSDKCLSSNSTCRASLSSQTENKGNSSRADSYTGHFSTNLKPQHSETSSSILKYLSLPGFVEMSVDEPMDEDETIVASGPKLDQSEPGEVPEACDVHSQNEPETRSSQKRSALLEEESASSRGLCANTEEPEGTNCQLRAKSEATDSCLKAGTSGRFWPDSGKRDGYGITHSQSTTHDNQTERGGQRETEIIFMGKTQSNRTNPLSSGCRQVSSSPDKPPSTRLSKAGWVVEQSNQTLRKAASLGPHGWEHYASSGNPVSDSSNRGEFPNPYFRGGSYSLGRSHASRFSSGQDPLGQGSFRHRNFLSQGTLCRPRKPSASLSSLTPQPHMVELPTHPEATAPAKPPYSDPRRRPAVFSDTSRWLMTRQDTPVQDGVNATHGSAVSEYPSRPASSENDPSKAFPPTVHSWNPPGHAPHPPGEPISEGGVEWEVGRGVEEEIGDCREKEERGSYASQSSGRGSLGPLFRQSPSLTPTLPNLPEPLQESQTDTQEWVPADRRRPSVDENYEWDTVDSVEPDVPKGVWICPTQRDVSRDTEKRTHPHFNMGHQDPKGTGDLCLYQLTSESTCTRDTRPDQDLDTVLF</sequence>
<dbReference type="Pfam" id="PF00041">
    <property type="entry name" value="fn3"/>
    <property type="match status" value="1"/>
</dbReference>
<dbReference type="SMART" id="SM00408">
    <property type="entry name" value="IGc2"/>
    <property type="match status" value="4"/>
</dbReference>
<dbReference type="SUPFAM" id="SSF49265">
    <property type="entry name" value="Fibronectin type III"/>
    <property type="match status" value="1"/>
</dbReference>
<dbReference type="PANTHER" id="PTHR44170:SF48">
    <property type="entry name" value="PROTEIN TURTLE HOMOLOG A"/>
    <property type="match status" value="1"/>
</dbReference>
<dbReference type="InterPro" id="IPR003598">
    <property type="entry name" value="Ig_sub2"/>
</dbReference>
<feature type="compositionally biased region" description="Polar residues" evidence="5">
    <location>
        <begin position="815"/>
        <end position="832"/>
    </location>
</feature>
<feature type="compositionally biased region" description="Basic and acidic residues" evidence="5">
    <location>
        <begin position="1638"/>
        <end position="1657"/>
    </location>
</feature>
<dbReference type="Pfam" id="PF13927">
    <property type="entry name" value="Ig_3"/>
    <property type="match status" value="3"/>
</dbReference>
<comment type="caution">
    <text evidence="9">The sequence shown here is derived from an EMBL/GenBank/DDBJ whole genome shotgun (WGS) entry which is preliminary data.</text>
</comment>
<feature type="region of interest" description="Disordered" evidence="5">
    <location>
        <begin position="1271"/>
        <end position="1432"/>
    </location>
</feature>
<feature type="domain" description="Ig-like" evidence="7">
    <location>
        <begin position="22"/>
        <end position="138"/>
    </location>
</feature>
<feature type="domain" description="Ig-like" evidence="7">
    <location>
        <begin position="418"/>
        <end position="502"/>
    </location>
</feature>
<evidence type="ECO:0000256" key="3">
    <source>
        <dbReference type="ARBA" id="ARBA00023319"/>
    </source>
</evidence>
<feature type="region of interest" description="Disordered" evidence="5">
    <location>
        <begin position="1516"/>
        <end position="1715"/>
    </location>
</feature>
<keyword evidence="2" id="KW-1015">Disulfide bond</keyword>
<feature type="compositionally biased region" description="Basic and acidic residues" evidence="5">
    <location>
        <begin position="1386"/>
        <end position="1397"/>
    </location>
</feature>
<dbReference type="InterPro" id="IPR036116">
    <property type="entry name" value="FN3_sf"/>
</dbReference>
<evidence type="ECO:0000256" key="5">
    <source>
        <dbReference type="SAM" id="MobiDB-lite"/>
    </source>
</evidence>
<keyword evidence="3" id="KW-0393">Immunoglobulin domain</keyword>
<feature type="chain" id="PRO_5039292272" description="Immunoglobulin superfamily member 9" evidence="6">
    <location>
        <begin position="26"/>
        <end position="1790"/>
    </location>
</feature>
<evidence type="ECO:0000256" key="4">
    <source>
        <dbReference type="SAM" id="Coils"/>
    </source>
</evidence>
<organism evidence="9 10">
    <name type="scientific">Megalops atlanticus</name>
    <name type="common">Tarpon</name>
    <name type="synonym">Clupea gigantea</name>
    <dbReference type="NCBI Taxonomy" id="7932"/>
    <lineage>
        <taxon>Eukaryota</taxon>
        <taxon>Metazoa</taxon>
        <taxon>Chordata</taxon>
        <taxon>Craniata</taxon>
        <taxon>Vertebrata</taxon>
        <taxon>Euteleostomi</taxon>
        <taxon>Actinopterygii</taxon>
        <taxon>Neopterygii</taxon>
        <taxon>Teleostei</taxon>
        <taxon>Elopiformes</taxon>
        <taxon>Megalopidae</taxon>
        <taxon>Megalops</taxon>
    </lineage>
</organism>
<evidence type="ECO:0000313" key="9">
    <source>
        <dbReference type="EMBL" id="KAG7476355.1"/>
    </source>
</evidence>
<feature type="compositionally biased region" description="Acidic residues" evidence="5">
    <location>
        <begin position="1271"/>
        <end position="1281"/>
    </location>
</feature>
<dbReference type="InterPro" id="IPR003599">
    <property type="entry name" value="Ig_sub"/>
</dbReference>
<proteinExistence type="predicted"/>
<dbReference type="Proteomes" id="UP001046870">
    <property type="component" value="Chromosome 6"/>
</dbReference>
<keyword evidence="4" id="KW-0175">Coiled coil</keyword>
<dbReference type="PROSITE" id="PS50853">
    <property type="entry name" value="FN3"/>
    <property type="match status" value="2"/>
</dbReference>
<dbReference type="Pfam" id="PF13895">
    <property type="entry name" value="Ig_2"/>
    <property type="match status" value="1"/>
</dbReference>
<dbReference type="PANTHER" id="PTHR44170">
    <property type="entry name" value="PROTEIN SIDEKICK"/>
    <property type="match status" value="1"/>
</dbReference>
<feature type="compositionally biased region" description="Basic and acidic residues" evidence="5">
    <location>
        <begin position="1301"/>
        <end position="1313"/>
    </location>
</feature>
<dbReference type="InterPro" id="IPR013106">
    <property type="entry name" value="Ig_V-set"/>
</dbReference>
<dbReference type="InterPro" id="IPR003961">
    <property type="entry name" value="FN3_dom"/>
</dbReference>
<keyword evidence="1" id="KW-0677">Repeat</keyword>
<reference evidence="9" key="1">
    <citation type="submission" date="2021-01" db="EMBL/GenBank/DDBJ databases">
        <authorList>
            <person name="Zahm M."/>
            <person name="Roques C."/>
            <person name="Cabau C."/>
            <person name="Klopp C."/>
            <person name="Donnadieu C."/>
            <person name="Jouanno E."/>
            <person name="Lampietro C."/>
            <person name="Louis A."/>
            <person name="Herpin A."/>
            <person name="Echchiki A."/>
            <person name="Berthelot C."/>
            <person name="Parey E."/>
            <person name="Roest-Crollius H."/>
            <person name="Braasch I."/>
            <person name="Postlethwait J."/>
            <person name="Bobe J."/>
            <person name="Montfort J."/>
            <person name="Bouchez O."/>
            <person name="Begum T."/>
            <person name="Mejri S."/>
            <person name="Adams A."/>
            <person name="Chen W.-J."/>
            <person name="Guiguen Y."/>
        </authorList>
    </citation>
    <scope>NUCLEOTIDE SEQUENCE</scope>
    <source>
        <strain evidence="9">YG-15Mar2019-1</strain>
        <tissue evidence="9">Brain</tissue>
    </source>
</reference>
<dbReference type="InterPro" id="IPR036179">
    <property type="entry name" value="Ig-like_dom_sf"/>
</dbReference>